<sequence length="321" mass="35260">MLCPVIFLIAACLGFGHCAPAQEPMPLKMTASMPSRSSIRVAWLPPKDTSQCGNQYVVIVRNATYQHKATVSKPEFILNAINLYSSYLFTVHAVDKKGQPFRSYSALSVTIKTSASLVPMGMTATMLSATSMRLTWKPPTDASKCGDKYLVIVRNATYQHKATVSKPEFVMNNMKIPSTYIFTIHATDKAGMPLDASATLSLTINVNEEPIPMNLTASMPNPSSILFAWKPPKDTSQCGNQYLIIVRNATYQDKATVTKPEYVLPNINIYSSYIITIHATDKKGQPFRSYSSLSVTIKTNGKLSLSFIPYCIITNAISSSS</sequence>
<gene>
    <name evidence="4" type="ORF">DILT_LOCUS5432</name>
</gene>
<dbReference type="PROSITE" id="PS50853">
    <property type="entry name" value="FN3"/>
    <property type="match status" value="3"/>
</dbReference>
<dbReference type="Gene3D" id="2.60.40.10">
    <property type="entry name" value="Immunoglobulins"/>
    <property type="match status" value="3"/>
</dbReference>
<evidence type="ECO:0000256" key="2">
    <source>
        <dbReference type="SAM" id="SignalP"/>
    </source>
</evidence>
<dbReference type="SUPFAM" id="SSF49265">
    <property type="entry name" value="Fibronectin type III"/>
    <property type="match status" value="2"/>
</dbReference>
<evidence type="ECO:0000313" key="4">
    <source>
        <dbReference type="EMBL" id="VDN09601.1"/>
    </source>
</evidence>
<accession>A0A3P7LTQ8</accession>
<dbReference type="SMART" id="SM00060">
    <property type="entry name" value="FN3"/>
    <property type="match status" value="3"/>
</dbReference>
<dbReference type="Pfam" id="PF00041">
    <property type="entry name" value="fn3"/>
    <property type="match status" value="2"/>
</dbReference>
<evidence type="ECO:0000256" key="1">
    <source>
        <dbReference type="ARBA" id="ARBA00022737"/>
    </source>
</evidence>
<feature type="signal peptide" evidence="2">
    <location>
        <begin position="1"/>
        <end position="18"/>
    </location>
</feature>
<evidence type="ECO:0000259" key="3">
    <source>
        <dbReference type="PROSITE" id="PS50853"/>
    </source>
</evidence>
<dbReference type="InterPro" id="IPR036116">
    <property type="entry name" value="FN3_sf"/>
</dbReference>
<dbReference type="OrthoDB" id="5982258at2759"/>
<keyword evidence="5" id="KW-1185">Reference proteome</keyword>
<dbReference type="PANTHER" id="PTHR46708">
    <property type="entry name" value="TENASCIN"/>
    <property type="match status" value="1"/>
</dbReference>
<feature type="chain" id="PRO_5017935411" description="Fibronectin type-III domain-containing protein" evidence="2">
    <location>
        <begin position="19"/>
        <end position="321"/>
    </location>
</feature>
<dbReference type="PANTHER" id="PTHR46708:SF2">
    <property type="entry name" value="FIBRONECTIN TYPE-III DOMAIN-CONTAINING PROTEIN"/>
    <property type="match status" value="1"/>
</dbReference>
<dbReference type="InterPro" id="IPR050991">
    <property type="entry name" value="ECM_Regulatory_Proteins"/>
</dbReference>
<feature type="domain" description="Fibronectin type-III" evidence="3">
    <location>
        <begin position="118"/>
        <end position="209"/>
    </location>
</feature>
<name>A0A3P7LTQ8_DIBLA</name>
<dbReference type="InterPro" id="IPR013783">
    <property type="entry name" value="Ig-like_fold"/>
</dbReference>
<proteinExistence type="predicted"/>
<keyword evidence="1" id="KW-0677">Repeat</keyword>
<dbReference type="EMBL" id="UYRU01047395">
    <property type="protein sequence ID" value="VDN09601.1"/>
    <property type="molecule type" value="Genomic_DNA"/>
</dbReference>
<keyword evidence="2" id="KW-0732">Signal</keyword>
<dbReference type="AlphaFoldDB" id="A0A3P7LTQ8"/>
<dbReference type="CDD" id="cd00063">
    <property type="entry name" value="FN3"/>
    <property type="match status" value="3"/>
</dbReference>
<evidence type="ECO:0000313" key="5">
    <source>
        <dbReference type="Proteomes" id="UP000281553"/>
    </source>
</evidence>
<feature type="domain" description="Fibronectin type-III" evidence="3">
    <location>
        <begin position="23"/>
        <end position="116"/>
    </location>
</feature>
<dbReference type="Proteomes" id="UP000281553">
    <property type="component" value="Unassembled WGS sequence"/>
</dbReference>
<reference evidence="4 5" key="1">
    <citation type="submission" date="2018-11" db="EMBL/GenBank/DDBJ databases">
        <authorList>
            <consortium name="Pathogen Informatics"/>
        </authorList>
    </citation>
    <scope>NUCLEOTIDE SEQUENCE [LARGE SCALE GENOMIC DNA]</scope>
</reference>
<dbReference type="InterPro" id="IPR003961">
    <property type="entry name" value="FN3_dom"/>
</dbReference>
<protein>
    <recommendedName>
        <fullName evidence="3">Fibronectin type-III domain-containing protein</fullName>
    </recommendedName>
</protein>
<feature type="domain" description="Fibronectin type-III" evidence="3">
    <location>
        <begin position="211"/>
        <end position="302"/>
    </location>
</feature>
<organism evidence="4 5">
    <name type="scientific">Dibothriocephalus latus</name>
    <name type="common">Fish tapeworm</name>
    <name type="synonym">Diphyllobothrium latum</name>
    <dbReference type="NCBI Taxonomy" id="60516"/>
    <lineage>
        <taxon>Eukaryota</taxon>
        <taxon>Metazoa</taxon>
        <taxon>Spiralia</taxon>
        <taxon>Lophotrochozoa</taxon>
        <taxon>Platyhelminthes</taxon>
        <taxon>Cestoda</taxon>
        <taxon>Eucestoda</taxon>
        <taxon>Diphyllobothriidea</taxon>
        <taxon>Diphyllobothriidae</taxon>
        <taxon>Dibothriocephalus</taxon>
    </lineage>
</organism>